<evidence type="ECO:0000313" key="4">
    <source>
        <dbReference type="Proteomes" id="UP000187151"/>
    </source>
</evidence>
<name>A0ABX3G6R0_9ACTN</name>
<evidence type="ECO:0000259" key="2">
    <source>
        <dbReference type="PROSITE" id="PS50043"/>
    </source>
</evidence>
<reference evidence="3 4" key="1">
    <citation type="submission" date="2016-01" db="EMBL/GenBank/DDBJ databases">
        <title>Streptomyces amritsarensis strain MTCC 11845 genome sequencing and assembly.</title>
        <authorList>
            <person name="Sharma D."/>
            <person name="Nair G.R."/>
            <person name="Kaur G."/>
            <person name="Manhas R.K."/>
            <person name="Mayilraj S."/>
        </authorList>
    </citation>
    <scope>NUCLEOTIDE SEQUENCE [LARGE SCALE GENOMIC DNA]</scope>
    <source>
        <strain evidence="3 4">MTCC 11845</strain>
    </source>
</reference>
<feature type="coiled-coil region" evidence="1">
    <location>
        <begin position="76"/>
        <end position="103"/>
    </location>
</feature>
<dbReference type="SUPFAM" id="SSF46785">
    <property type="entry name" value="Winged helix' DNA-binding domain"/>
    <property type="match status" value="1"/>
</dbReference>
<dbReference type="InterPro" id="IPR036390">
    <property type="entry name" value="WH_DNA-bd_sf"/>
</dbReference>
<dbReference type="PANTHER" id="PTHR34293">
    <property type="entry name" value="HTH-TYPE TRANSCRIPTIONAL REGULATOR TRMBL2"/>
    <property type="match status" value="1"/>
</dbReference>
<dbReference type="InterPro" id="IPR051797">
    <property type="entry name" value="TrmB-like"/>
</dbReference>
<dbReference type="Pfam" id="PF00196">
    <property type="entry name" value="GerE"/>
    <property type="match status" value="1"/>
</dbReference>
<sequence>MLDCLGLTRQAESTYQLMLRNPEWDAPELAAELGTTEEAVEASLAELMELGLIWPSHEEPRRRVAIRPSLGLGTLIAEREAALLKEQQELQQARTAMLSLMREQEAAQGPRETGEIEYLRSLDSTRHRIAELSKDVQSEILALIPKAGLSPESLEASQKLDSEVLARGVSLRTLYLDSVRNHPATQQYAVWLTGLGGEIRTVPTLPMRIIVIDRKTAILPIDLKDSRAGAVLMRDASVIAALVALFERLWESALPLGTSGQRDDQGLTAQERELLRILASGMTDEAAGKRLGLSLRSVRRIMADLMTRLEARSRFEAGVRAAECGWL</sequence>
<dbReference type="Gene3D" id="1.10.10.10">
    <property type="entry name" value="Winged helix-like DNA-binding domain superfamily/Winged helix DNA-binding domain"/>
    <property type="match status" value="2"/>
</dbReference>
<comment type="caution">
    <text evidence="3">The sequence shown here is derived from an EMBL/GenBank/DDBJ whole genome shotgun (WGS) entry which is preliminary data.</text>
</comment>
<gene>
    <name evidence="3" type="ORF">AVW11_14010</name>
</gene>
<evidence type="ECO:0000313" key="3">
    <source>
        <dbReference type="EMBL" id="OLZ67326.1"/>
    </source>
</evidence>
<dbReference type="PANTHER" id="PTHR34293:SF1">
    <property type="entry name" value="HTH-TYPE TRANSCRIPTIONAL REGULATOR TRMBL2"/>
    <property type="match status" value="1"/>
</dbReference>
<organism evidence="3 4">
    <name type="scientific">Streptomyces amritsarensis</name>
    <dbReference type="NCBI Taxonomy" id="681158"/>
    <lineage>
        <taxon>Bacteria</taxon>
        <taxon>Bacillati</taxon>
        <taxon>Actinomycetota</taxon>
        <taxon>Actinomycetes</taxon>
        <taxon>Kitasatosporales</taxon>
        <taxon>Streptomycetaceae</taxon>
        <taxon>Streptomyces</taxon>
    </lineage>
</organism>
<dbReference type="EMBL" id="MQUR01000026">
    <property type="protein sequence ID" value="OLZ67326.1"/>
    <property type="molecule type" value="Genomic_DNA"/>
</dbReference>
<dbReference type="SMART" id="SM00421">
    <property type="entry name" value="HTH_LUXR"/>
    <property type="match status" value="1"/>
</dbReference>
<dbReference type="CDD" id="cd06170">
    <property type="entry name" value="LuxR_C_like"/>
    <property type="match status" value="1"/>
</dbReference>
<dbReference type="InterPro" id="IPR016032">
    <property type="entry name" value="Sig_transdc_resp-reg_C-effctor"/>
</dbReference>
<keyword evidence="1" id="KW-0175">Coiled coil</keyword>
<dbReference type="Proteomes" id="UP000187151">
    <property type="component" value="Unassembled WGS sequence"/>
</dbReference>
<feature type="domain" description="HTH luxR-type" evidence="2">
    <location>
        <begin position="260"/>
        <end position="325"/>
    </location>
</feature>
<accession>A0ABX3G6R0</accession>
<evidence type="ECO:0000256" key="1">
    <source>
        <dbReference type="SAM" id="Coils"/>
    </source>
</evidence>
<protein>
    <recommendedName>
        <fullName evidence="2">HTH luxR-type domain-containing protein</fullName>
    </recommendedName>
</protein>
<proteinExistence type="predicted"/>
<dbReference type="PROSITE" id="PS50043">
    <property type="entry name" value="HTH_LUXR_2"/>
    <property type="match status" value="1"/>
</dbReference>
<dbReference type="SUPFAM" id="SSF46894">
    <property type="entry name" value="C-terminal effector domain of the bipartite response regulators"/>
    <property type="match status" value="1"/>
</dbReference>
<dbReference type="InterPro" id="IPR036388">
    <property type="entry name" value="WH-like_DNA-bd_sf"/>
</dbReference>
<keyword evidence="4" id="KW-1185">Reference proteome</keyword>
<dbReference type="InterPro" id="IPR000792">
    <property type="entry name" value="Tscrpt_reg_LuxR_C"/>
</dbReference>